<name>A0A9D4ENK3_DREPO</name>
<dbReference type="Proteomes" id="UP000828390">
    <property type="component" value="Unassembled WGS sequence"/>
</dbReference>
<protein>
    <submittedName>
        <fullName evidence="1">Uncharacterized protein</fullName>
    </submittedName>
</protein>
<dbReference type="AlphaFoldDB" id="A0A9D4ENK3"/>
<proteinExistence type="predicted"/>
<reference evidence="1" key="1">
    <citation type="journal article" date="2019" name="bioRxiv">
        <title>The Genome of the Zebra Mussel, Dreissena polymorpha: A Resource for Invasive Species Research.</title>
        <authorList>
            <person name="McCartney M.A."/>
            <person name="Auch B."/>
            <person name="Kono T."/>
            <person name="Mallez S."/>
            <person name="Zhang Y."/>
            <person name="Obille A."/>
            <person name="Becker A."/>
            <person name="Abrahante J.E."/>
            <person name="Garbe J."/>
            <person name="Badalamenti J.P."/>
            <person name="Herman A."/>
            <person name="Mangelson H."/>
            <person name="Liachko I."/>
            <person name="Sullivan S."/>
            <person name="Sone E.D."/>
            <person name="Koren S."/>
            <person name="Silverstein K.A.T."/>
            <person name="Beckman K.B."/>
            <person name="Gohl D.M."/>
        </authorList>
    </citation>
    <scope>NUCLEOTIDE SEQUENCE</scope>
    <source>
        <strain evidence="1">Duluth1</strain>
        <tissue evidence="1">Whole animal</tissue>
    </source>
</reference>
<dbReference type="EMBL" id="JAIWYP010000008">
    <property type="protein sequence ID" value="KAH3781187.1"/>
    <property type="molecule type" value="Genomic_DNA"/>
</dbReference>
<evidence type="ECO:0000313" key="1">
    <source>
        <dbReference type="EMBL" id="KAH3781187.1"/>
    </source>
</evidence>
<accession>A0A9D4ENK3</accession>
<organism evidence="1 2">
    <name type="scientific">Dreissena polymorpha</name>
    <name type="common">Zebra mussel</name>
    <name type="synonym">Mytilus polymorpha</name>
    <dbReference type="NCBI Taxonomy" id="45954"/>
    <lineage>
        <taxon>Eukaryota</taxon>
        <taxon>Metazoa</taxon>
        <taxon>Spiralia</taxon>
        <taxon>Lophotrochozoa</taxon>
        <taxon>Mollusca</taxon>
        <taxon>Bivalvia</taxon>
        <taxon>Autobranchia</taxon>
        <taxon>Heteroconchia</taxon>
        <taxon>Euheterodonta</taxon>
        <taxon>Imparidentia</taxon>
        <taxon>Neoheterodontei</taxon>
        <taxon>Myida</taxon>
        <taxon>Dreissenoidea</taxon>
        <taxon>Dreissenidae</taxon>
        <taxon>Dreissena</taxon>
    </lineage>
</organism>
<evidence type="ECO:0000313" key="2">
    <source>
        <dbReference type="Proteomes" id="UP000828390"/>
    </source>
</evidence>
<sequence length="97" mass="11262">MPGMQNTHRRRPKLKLKGPFNSIKSYWEIHSENPAEKNIGCRKTPRRTIANVKARLHQKTRAYSKRSRVRYMCLKPILGVFRGDVKTLPQSGSTPYP</sequence>
<reference evidence="1" key="2">
    <citation type="submission" date="2020-11" db="EMBL/GenBank/DDBJ databases">
        <authorList>
            <person name="McCartney M.A."/>
            <person name="Auch B."/>
            <person name="Kono T."/>
            <person name="Mallez S."/>
            <person name="Becker A."/>
            <person name="Gohl D.M."/>
            <person name="Silverstein K.A.T."/>
            <person name="Koren S."/>
            <person name="Bechman K.B."/>
            <person name="Herman A."/>
            <person name="Abrahante J.E."/>
            <person name="Garbe J."/>
        </authorList>
    </citation>
    <scope>NUCLEOTIDE SEQUENCE</scope>
    <source>
        <strain evidence="1">Duluth1</strain>
        <tissue evidence="1">Whole animal</tissue>
    </source>
</reference>
<comment type="caution">
    <text evidence="1">The sequence shown here is derived from an EMBL/GenBank/DDBJ whole genome shotgun (WGS) entry which is preliminary data.</text>
</comment>
<gene>
    <name evidence="1" type="ORF">DPMN_159013</name>
</gene>
<keyword evidence="2" id="KW-1185">Reference proteome</keyword>